<evidence type="ECO:0000256" key="3">
    <source>
        <dbReference type="ARBA" id="ARBA00022692"/>
    </source>
</evidence>
<evidence type="ECO:0000259" key="8">
    <source>
        <dbReference type="Pfam" id="PF04138"/>
    </source>
</evidence>
<evidence type="ECO:0000256" key="4">
    <source>
        <dbReference type="ARBA" id="ARBA00022989"/>
    </source>
</evidence>
<evidence type="ECO:0000256" key="2">
    <source>
        <dbReference type="ARBA" id="ARBA00009399"/>
    </source>
</evidence>
<protein>
    <submittedName>
        <fullName evidence="9">GtrA family protein</fullName>
    </submittedName>
</protein>
<dbReference type="InterPro" id="IPR007267">
    <property type="entry name" value="GtrA_DPMS_TM"/>
</dbReference>
<dbReference type="Pfam" id="PF04138">
    <property type="entry name" value="GtrA_DPMS_TM"/>
    <property type="match status" value="1"/>
</dbReference>
<dbReference type="Proteomes" id="UP001500984">
    <property type="component" value="Unassembled WGS sequence"/>
</dbReference>
<name>A0ABN2W9G2_9MICO</name>
<feature type="transmembrane region" description="Helical" evidence="7">
    <location>
        <begin position="37"/>
        <end position="57"/>
    </location>
</feature>
<feature type="region of interest" description="Disordered" evidence="6">
    <location>
        <begin position="140"/>
        <end position="173"/>
    </location>
</feature>
<keyword evidence="10" id="KW-1185">Reference proteome</keyword>
<comment type="similarity">
    <text evidence="2">Belongs to the GtrA family.</text>
</comment>
<evidence type="ECO:0000256" key="5">
    <source>
        <dbReference type="ARBA" id="ARBA00023136"/>
    </source>
</evidence>
<dbReference type="InterPro" id="IPR051401">
    <property type="entry name" value="GtrA_CellWall_Glycosyl"/>
</dbReference>
<comment type="subcellular location">
    <subcellularLocation>
        <location evidence="1">Membrane</location>
        <topology evidence="1">Multi-pass membrane protein</topology>
    </subcellularLocation>
</comment>
<gene>
    <name evidence="9" type="ORF">GCM10009823_00720</name>
</gene>
<feature type="domain" description="GtrA/DPMS transmembrane" evidence="8">
    <location>
        <begin position="12"/>
        <end position="132"/>
    </location>
</feature>
<accession>A0ABN2W9G2</accession>
<keyword evidence="5 7" id="KW-0472">Membrane</keyword>
<dbReference type="PANTHER" id="PTHR38459">
    <property type="entry name" value="PROPHAGE BACTOPRENOL-LINKED GLUCOSE TRANSLOCASE HOMOLOG"/>
    <property type="match status" value="1"/>
</dbReference>
<evidence type="ECO:0000313" key="9">
    <source>
        <dbReference type="EMBL" id="GAA2086763.1"/>
    </source>
</evidence>
<keyword evidence="4 7" id="KW-1133">Transmembrane helix</keyword>
<feature type="transmembrane region" description="Helical" evidence="7">
    <location>
        <begin position="12"/>
        <end position="31"/>
    </location>
</feature>
<organism evidence="9 10">
    <name type="scientific">Brevibacterium salitolerans</name>
    <dbReference type="NCBI Taxonomy" id="1403566"/>
    <lineage>
        <taxon>Bacteria</taxon>
        <taxon>Bacillati</taxon>
        <taxon>Actinomycetota</taxon>
        <taxon>Actinomycetes</taxon>
        <taxon>Micrococcales</taxon>
        <taxon>Brevibacteriaceae</taxon>
        <taxon>Brevibacterium</taxon>
    </lineage>
</organism>
<feature type="transmembrane region" description="Helical" evidence="7">
    <location>
        <begin position="103"/>
        <end position="124"/>
    </location>
</feature>
<comment type="caution">
    <text evidence="9">The sequence shown here is derived from an EMBL/GenBank/DDBJ whole genome shotgun (WGS) entry which is preliminary data.</text>
</comment>
<feature type="compositionally biased region" description="Basic and acidic residues" evidence="6">
    <location>
        <begin position="140"/>
        <end position="158"/>
    </location>
</feature>
<dbReference type="RefSeq" id="WP_344334315.1">
    <property type="nucleotide sequence ID" value="NZ_BAAAPZ010000001.1"/>
</dbReference>
<dbReference type="EMBL" id="BAAAPZ010000001">
    <property type="protein sequence ID" value="GAA2086763.1"/>
    <property type="molecule type" value="Genomic_DNA"/>
</dbReference>
<sequence length="173" mass="18297">MGAGREIRRLGKFSAVGGVAFVVDIALFNALRIEALGIGPIWAKVASVAAATLVAWLGSRYWTFKDGKTNSPALEAVGFFAVNGAGLLLAVACLWFSNHVLGLTSALADNVSGNIVGAALGNVFRYSMYRFVLYRPRGEHRPPRRQRVDLEEGGRLDETGASTDGAEAGSGRG</sequence>
<evidence type="ECO:0000256" key="1">
    <source>
        <dbReference type="ARBA" id="ARBA00004141"/>
    </source>
</evidence>
<proteinExistence type="inferred from homology"/>
<keyword evidence="3 7" id="KW-0812">Transmembrane</keyword>
<dbReference type="PANTHER" id="PTHR38459:SF1">
    <property type="entry name" value="PROPHAGE BACTOPRENOL-LINKED GLUCOSE TRANSLOCASE HOMOLOG"/>
    <property type="match status" value="1"/>
</dbReference>
<feature type="transmembrane region" description="Helical" evidence="7">
    <location>
        <begin position="77"/>
        <end position="97"/>
    </location>
</feature>
<reference evidence="9 10" key="1">
    <citation type="journal article" date="2019" name="Int. J. Syst. Evol. Microbiol.">
        <title>The Global Catalogue of Microorganisms (GCM) 10K type strain sequencing project: providing services to taxonomists for standard genome sequencing and annotation.</title>
        <authorList>
            <consortium name="The Broad Institute Genomics Platform"/>
            <consortium name="The Broad Institute Genome Sequencing Center for Infectious Disease"/>
            <person name="Wu L."/>
            <person name="Ma J."/>
        </authorList>
    </citation>
    <scope>NUCLEOTIDE SEQUENCE [LARGE SCALE GENOMIC DNA]</scope>
    <source>
        <strain evidence="9 10">JCM 15900</strain>
    </source>
</reference>
<evidence type="ECO:0000313" key="10">
    <source>
        <dbReference type="Proteomes" id="UP001500984"/>
    </source>
</evidence>
<evidence type="ECO:0000256" key="7">
    <source>
        <dbReference type="SAM" id="Phobius"/>
    </source>
</evidence>
<evidence type="ECO:0000256" key="6">
    <source>
        <dbReference type="SAM" id="MobiDB-lite"/>
    </source>
</evidence>